<keyword evidence="5 8" id="KW-1133">Transmembrane helix</keyword>
<dbReference type="InterPro" id="IPR026580">
    <property type="entry name" value="DivIB"/>
</dbReference>
<evidence type="ECO:0000256" key="5">
    <source>
        <dbReference type="ARBA" id="ARBA00022989"/>
    </source>
</evidence>
<dbReference type="Pfam" id="PF08478">
    <property type="entry name" value="POTRA_1"/>
    <property type="match status" value="1"/>
</dbReference>
<dbReference type="Proteomes" id="UP001597214">
    <property type="component" value="Unassembled WGS sequence"/>
</dbReference>
<keyword evidence="6 8" id="KW-0472">Membrane</keyword>
<protein>
    <recommendedName>
        <fullName evidence="8">Cell division protein DivIB</fullName>
    </recommendedName>
</protein>
<comment type="caution">
    <text evidence="10">The sequence shown here is derived from an EMBL/GenBank/DDBJ whole genome shotgun (WGS) entry which is preliminary data.</text>
</comment>
<keyword evidence="11" id="KW-1185">Reference proteome</keyword>
<dbReference type="Gene3D" id="3.10.20.310">
    <property type="entry name" value="membrane protein fhac"/>
    <property type="match status" value="1"/>
</dbReference>
<comment type="similarity">
    <text evidence="8">Belongs to the FtsQ/DivIB family. DivIB subfamily.</text>
</comment>
<dbReference type="EMBL" id="JBHUEM010000003">
    <property type="protein sequence ID" value="MFD1735727.1"/>
    <property type="molecule type" value="Genomic_DNA"/>
</dbReference>
<evidence type="ECO:0000313" key="11">
    <source>
        <dbReference type="Proteomes" id="UP001597214"/>
    </source>
</evidence>
<dbReference type="Gene3D" id="3.40.50.10960">
    <property type="match status" value="1"/>
</dbReference>
<feature type="transmembrane region" description="Helical" evidence="8">
    <location>
        <begin position="28"/>
        <end position="45"/>
    </location>
</feature>
<dbReference type="PANTHER" id="PTHR37820">
    <property type="entry name" value="CELL DIVISION PROTEIN DIVIB"/>
    <property type="match status" value="1"/>
</dbReference>
<comment type="subcellular location">
    <subcellularLocation>
        <location evidence="8">Cell membrane</location>
        <topology evidence="8">Single-pass type II membrane protein</topology>
    </subcellularLocation>
    <subcellularLocation>
        <location evidence="1">Membrane</location>
    </subcellularLocation>
    <text evidence="8">Localizes to the division septum.</text>
</comment>
<dbReference type="InterPro" id="IPR005548">
    <property type="entry name" value="Cell_div_FtsQ/DivIB_C"/>
</dbReference>
<evidence type="ECO:0000256" key="1">
    <source>
        <dbReference type="ARBA" id="ARBA00004370"/>
    </source>
</evidence>
<proteinExistence type="inferred from homology"/>
<name>A0ABW4LKU4_9BACI</name>
<keyword evidence="2 8" id="KW-1003">Cell membrane</keyword>
<evidence type="ECO:0000256" key="2">
    <source>
        <dbReference type="ARBA" id="ARBA00022475"/>
    </source>
</evidence>
<reference evidence="11" key="1">
    <citation type="journal article" date="2019" name="Int. J. Syst. Evol. Microbiol.">
        <title>The Global Catalogue of Microorganisms (GCM) 10K type strain sequencing project: providing services to taxonomists for standard genome sequencing and annotation.</title>
        <authorList>
            <consortium name="The Broad Institute Genomics Platform"/>
            <consortium name="The Broad Institute Genome Sequencing Center for Infectious Disease"/>
            <person name="Wu L."/>
            <person name="Ma J."/>
        </authorList>
    </citation>
    <scope>NUCLEOTIDE SEQUENCE [LARGE SCALE GENOMIC DNA]</scope>
    <source>
        <strain evidence="11">CCUG 49339</strain>
    </source>
</reference>
<dbReference type="InterPro" id="IPR013685">
    <property type="entry name" value="POTRA_FtsQ_type"/>
</dbReference>
<sequence>MNRSKVVTLEDRIPKLKTQRRQKANRRLILYVSMFFLLIIGILYFQSPLSHVKTIEVIGNRHISSEEIINLSGISSETSFWNIQKHKIISHIKKKNVQIKDVSITKEFPNKIVISVTELIRVGYCIQDGHYDPILEDGTILSSSEGSTVPSDAPILMNWKSGAELQEMAFELSLLSKEISGLISEIHHTPSDTDDLHITLFMNDGREVSSTIRDFAKKMSAYPSIASQLDKDLKGIIHLEVAYYFEAYETEAAEQTEMEEVKENESEG</sequence>
<evidence type="ECO:0000256" key="6">
    <source>
        <dbReference type="ARBA" id="ARBA00023136"/>
    </source>
</evidence>
<evidence type="ECO:0000256" key="8">
    <source>
        <dbReference type="HAMAP-Rule" id="MF_00912"/>
    </source>
</evidence>
<accession>A0ABW4LKU4</accession>
<evidence type="ECO:0000313" key="10">
    <source>
        <dbReference type="EMBL" id="MFD1735727.1"/>
    </source>
</evidence>
<dbReference type="PROSITE" id="PS51779">
    <property type="entry name" value="POTRA"/>
    <property type="match status" value="1"/>
</dbReference>
<comment type="function">
    <text evidence="8">Cell division protein that may be involved in stabilizing or promoting the assembly of the division complex.</text>
</comment>
<feature type="domain" description="POTRA" evidence="9">
    <location>
        <begin position="50"/>
        <end position="119"/>
    </location>
</feature>
<organism evidence="10 11">
    <name type="scientific">Bacillus salitolerans</name>
    <dbReference type="NCBI Taxonomy" id="1437434"/>
    <lineage>
        <taxon>Bacteria</taxon>
        <taxon>Bacillati</taxon>
        <taxon>Bacillota</taxon>
        <taxon>Bacilli</taxon>
        <taxon>Bacillales</taxon>
        <taxon>Bacillaceae</taxon>
        <taxon>Bacillus</taxon>
    </lineage>
</organism>
<dbReference type="GO" id="GO:0051301">
    <property type="term" value="P:cell division"/>
    <property type="evidence" value="ECO:0007669"/>
    <property type="project" value="UniProtKB-KW"/>
</dbReference>
<keyword evidence="4 8" id="KW-0812">Transmembrane</keyword>
<keyword evidence="3 8" id="KW-0132">Cell division</keyword>
<dbReference type="PANTHER" id="PTHR37820:SF1">
    <property type="entry name" value="CELL DIVISION PROTEIN FTSQ"/>
    <property type="match status" value="1"/>
</dbReference>
<keyword evidence="7 8" id="KW-0131">Cell cycle</keyword>
<dbReference type="InterPro" id="IPR034746">
    <property type="entry name" value="POTRA"/>
</dbReference>
<evidence type="ECO:0000256" key="7">
    <source>
        <dbReference type="ARBA" id="ARBA00023306"/>
    </source>
</evidence>
<evidence type="ECO:0000256" key="4">
    <source>
        <dbReference type="ARBA" id="ARBA00022692"/>
    </source>
</evidence>
<dbReference type="RefSeq" id="WP_377926829.1">
    <property type="nucleotide sequence ID" value="NZ_JBHUEM010000003.1"/>
</dbReference>
<evidence type="ECO:0000256" key="3">
    <source>
        <dbReference type="ARBA" id="ARBA00022618"/>
    </source>
</evidence>
<dbReference type="Pfam" id="PF03799">
    <property type="entry name" value="FtsQ_DivIB_C"/>
    <property type="match status" value="1"/>
</dbReference>
<evidence type="ECO:0000259" key="9">
    <source>
        <dbReference type="PROSITE" id="PS51779"/>
    </source>
</evidence>
<gene>
    <name evidence="8" type="primary">divIB</name>
    <name evidence="10" type="ORF">ACFSCX_04030</name>
</gene>
<dbReference type="InterPro" id="IPR050487">
    <property type="entry name" value="FtsQ_DivIB"/>
</dbReference>
<dbReference type="HAMAP" id="MF_00912">
    <property type="entry name" value="DivIB"/>
    <property type="match status" value="1"/>
</dbReference>